<dbReference type="SFLD" id="SFLDG00358">
    <property type="entry name" value="Main_(cytGST)"/>
    <property type="match status" value="1"/>
</dbReference>
<evidence type="ECO:0000313" key="5">
    <source>
        <dbReference type="Proteomes" id="UP001620597"/>
    </source>
</evidence>
<dbReference type="SUPFAM" id="SSF52833">
    <property type="entry name" value="Thioredoxin-like"/>
    <property type="match status" value="1"/>
</dbReference>
<feature type="domain" description="GST C-terminal" evidence="3">
    <location>
        <begin position="106"/>
        <end position="228"/>
    </location>
</feature>
<comment type="caution">
    <text evidence="4">The sequence shown here is derived from an EMBL/GenBank/DDBJ whole genome shotgun (WGS) entry which is preliminary data.</text>
</comment>
<dbReference type="SUPFAM" id="SSF47616">
    <property type="entry name" value="GST C-terminal domain-like"/>
    <property type="match status" value="1"/>
</dbReference>
<dbReference type="PROSITE" id="PS50404">
    <property type="entry name" value="GST_NTER"/>
    <property type="match status" value="1"/>
</dbReference>
<sequence length="228" mass="26001">MLDEFPISQRWPAKNPDIIQLYSVDTPNGLKVSAMLEETGLPYEKHSLSFSHADQHSPEFLALNPNNKIPAIIDPHGPDGKPLALWESGAILLYLAEKSGRFLPTGRHARYETIQWLMWQMGGVGPMFGQFGFFQKFGGADWEDKRALARYQDETGRLLKVLNQRLSDHRYVMGDNYSIADISLWPWVRALSKVYDAKQVLELESYHHVTQWLNLCMERTGSVAVLTP</sequence>
<name>A0ABW8NJD9_9GAMM</name>
<dbReference type="InterPro" id="IPR040079">
    <property type="entry name" value="Glutathione_S-Trfase"/>
</dbReference>
<dbReference type="SFLD" id="SFLDG01151">
    <property type="entry name" value="Main.2:_Nu-like"/>
    <property type="match status" value="1"/>
</dbReference>
<accession>A0ABW8NJD9</accession>
<gene>
    <name evidence="4" type="ORF">WG929_11350</name>
</gene>
<dbReference type="Pfam" id="PF00043">
    <property type="entry name" value="GST_C"/>
    <property type="match status" value="1"/>
</dbReference>
<dbReference type="InterPro" id="IPR004045">
    <property type="entry name" value="Glutathione_S-Trfase_N"/>
</dbReference>
<dbReference type="CDD" id="cd03048">
    <property type="entry name" value="GST_N_Ure2p_like"/>
    <property type="match status" value="1"/>
</dbReference>
<feature type="domain" description="GST N-terminal" evidence="2">
    <location>
        <begin position="16"/>
        <end position="103"/>
    </location>
</feature>
<reference evidence="4 5" key="1">
    <citation type="submission" date="2024-03" db="EMBL/GenBank/DDBJ databases">
        <title>High-quality draft genome sequence of Oceanobacter sp. wDCs-4.</title>
        <authorList>
            <person name="Dong C."/>
        </authorList>
    </citation>
    <scope>NUCLEOTIDE SEQUENCE [LARGE SCALE GENOMIC DNA]</scope>
    <source>
        <strain evidence="5">wDCs-4</strain>
    </source>
</reference>
<evidence type="ECO:0000313" key="4">
    <source>
        <dbReference type="EMBL" id="MFK4753007.1"/>
    </source>
</evidence>
<proteinExistence type="inferred from homology"/>
<dbReference type="PANTHER" id="PTHR44051">
    <property type="entry name" value="GLUTATHIONE S-TRANSFERASE-RELATED"/>
    <property type="match status" value="1"/>
</dbReference>
<dbReference type="Gene3D" id="3.40.30.10">
    <property type="entry name" value="Glutaredoxin"/>
    <property type="match status" value="1"/>
</dbReference>
<dbReference type="Pfam" id="PF02798">
    <property type="entry name" value="GST_N"/>
    <property type="match status" value="1"/>
</dbReference>
<dbReference type="SFLD" id="SFLDS00019">
    <property type="entry name" value="Glutathione_Transferase_(cytos"/>
    <property type="match status" value="1"/>
</dbReference>
<keyword evidence="5" id="KW-1185">Reference proteome</keyword>
<comment type="similarity">
    <text evidence="1">Belongs to the GST superfamily.</text>
</comment>
<organism evidence="4 5">
    <name type="scientific">Oceanobacter antarcticus</name>
    <dbReference type="NCBI Taxonomy" id="3133425"/>
    <lineage>
        <taxon>Bacteria</taxon>
        <taxon>Pseudomonadati</taxon>
        <taxon>Pseudomonadota</taxon>
        <taxon>Gammaproteobacteria</taxon>
        <taxon>Oceanospirillales</taxon>
        <taxon>Oceanospirillaceae</taxon>
        <taxon>Oceanobacter</taxon>
    </lineage>
</organism>
<protein>
    <submittedName>
        <fullName evidence="4">Glutathione S-transferase N-terminal domain-containing protein</fullName>
    </submittedName>
</protein>
<evidence type="ECO:0000256" key="1">
    <source>
        <dbReference type="RuleBase" id="RU003494"/>
    </source>
</evidence>
<evidence type="ECO:0000259" key="3">
    <source>
        <dbReference type="PROSITE" id="PS50405"/>
    </source>
</evidence>
<dbReference type="InterPro" id="IPR004046">
    <property type="entry name" value="GST_C"/>
</dbReference>
<dbReference type="Gene3D" id="1.20.1050.10">
    <property type="match status" value="1"/>
</dbReference>
<dbReference type="EMBL" id="JBBKTX010000013">
    <property type="protein sequence ID" value="MFK4753007.1"/>
    <property type="molecule type" value="Genomic_DNA"/>
</dbReference>
<dbReference type="Proteomes" id="UP001620597">
    <property type="component" value="Unassembled WGS sequence"/>
</dbReference>
<dbReference type="InterPro" id="IPR036282">
    <property type="entry name" value="Glutathione-S-Trfase_C_sf"/>
</dbReference>
<dbReference type="PROSITE" id="PS50405">
    <property type="entry name" value="GST_CTER"/>
    <property type="match status" value="1"/>
</dbReference>
<evidence type="ECO:0000259" key="2">
    <source>
        <dbReference type="PROSITE" id="PS50404"/>
    </source>
</evidence>
<dbReference type="PANTHER" id="PTHR44051:SF19">
    <property type="entry name" value="DISULFIDE-BOND OXIDOREDUCTASE YFCG"/>
    <property type="match status" value="1"/>
</dbReference>
<dbReference type="InterPro" id="IPR036249">
    <property type="entry name" value="Thioredoxin-like_sf"/>
</dbReference>
<dbReference type="InterPro" id="IPR010987">
    <property type="entry name" value="Glutathione-S-Trfase_C-like"/>
</dbReference>
<dbReference type="RefSeq" id="WP_416206116.1">
    <property type="nucleotide sequence ID" value="NZ_JBBKTX010000013.1"/>
</dbReference>